<evidence type="ECO:0000313" key="2">
    <source>
        <dbReference type="EMBL" id="CAA9556244.1"/>
    </source>
</evidence>
<evidence type="ECO:0000259" key="1">
    <source>
        <dbReference type="Pfam" id="PF07731"/>
    </source>
</evidence>
<accession>A0A6J4UNR2</accession>
<name>A0A6J4UNR2_9BACT</name>
<sequence length="182" mass="20066">MLVQGEPAGSYALRSLPGGRPGVSGATGLPIATLVSVGPAVPPAPLPIRLIPFDLRKATVDRFHELTFGEEFSPFRPLIDGHTFAEDRGDQIVALGATEEWRLRNTRPDWHPFHNHVNDFQVTEIDGEPFDAPSLEDTTPITAFGEIVIRIRFLDFPGRFVYHCHLLDNEDLGMMGVVEVVG</sequence>
<dbReference type="InterPro" id="IPR008972">
    <property type="entry name" value="Cupredoxin"/>
</dbReference>
<dbReference type="EMBL" id="CADCWF010000139">
    <property type="protein sequence ID" value="CAA9556244.1"/>
    <property type="molecule type" value="Genomic_DNA"/>
</dbReference>
<dbReference type="AlphaFoldDB" id="A0A6J4UNR2"/>
<protein>
    <submittedName>
        <fullName evidence="2">Multicopper oxidase</fullName>
    </submittedName>
</protein>
<dbReference type="GO" id="GO:0005507">
    <property type="term" value="F:copper ion binding"/>
    <property type="evidence" value="ECO:0007669"/>
    <property type="project" value="InterPro"/>
</dbReference>
<dbReference type="GO" id="GO:0016491">
    <property type="term" value="F:oxidoreductase activity"/>
    <property type="evidence" value="ECO:0007669"/>
    <property type="project" value="InterPro"/>
</dbReference>
<dbReference type="InterPro" id="IPR011706">
    <property type="entry name" value="Cu-oxidase_C"/>
</dbReference>
<feature type="domain" description="Plastocyanin-like" evidence="1">
    <location>
        <begin position="73"/>
        <end position="180"/>
    </location>
</feature>
<dbReference type="Gene3D" id="2.60.40.420">
    <property type="entry name" value="Cupredoxins - blue copper proteins"/>
    <property type="match status" value="1"/>
</dbReference>
<reference evidence="2" key="1">
    <citation type="submission" date="2020-02" db="EMBL/GenBank/DDBJ databases">
        <authorList>
            <person name="Meier V. D."/>
        </authorList>
    </citation>
    <scope>NUCLEOTIDE SEQUENCE</scope>
    <source>
        <strain evidence="2">AVDCRST_MAG59</strain>
    </source>
</reference>
<dbReference type="SUPFAM" id="SSF49503">
    <property type="entry name" value="Cupredoxins"/>
    <property type="match status" value="1"/>
</dbReference>
<gene>
    <name evidence="2" type="ORF">AVDCRST_MAG59-2184</name>
</gene>
<proteinExistence type="predicted"/>
<organism evidence="2">
    <name type="scientific">uncultured Thermomicrobiales bacterium</name>
    <dbReference type="NCBI Taxonomy" id="1645740"/>
    <lineage>
        <taxon>Bacteria</taxon>
        <taxon>Pseudomonadati</taxon>
        <taxon>Thermomicrobiota</taxon>
        <taxon>Thermomicrobia</taxon>
        <taxon>Thermomicrobiales</taxon>
        <taxon>environmental samples</taxon>
    </lineage>
</organism>
<dbReference type="CDD" id="cd13900">
    <property type="entry name" value="CuRO_3_Tth-MCO_like"/>
    <property type="match status" value="1"/>
</dbReference>
<dbReference type="Pfam" id="PF07731">
    <property type="entry name" value="Cu-oxidase_2"/>
    <property type="match status" value="1"/>
</dbReference>